<evidence type="ECO:0000256" key="6">
    <source>
        <dbReference type="ARBA" id="ARBA00023244"/>
    </source>
</evidence>
<dbReference type="Gene3D" id="3.40.1500.10">
    <property type="entry name" value="Coproporphyrinogen III oxidase, aerobic"/>
    <property type="match status" value="1"/>
</dbReference>
<evidence type="ECO:0000256" key="2">
    <source>
        <dbReference type="ARBA" id="ARBA00010644"/>
    </source>
</evidence>
<keyword evidence="8" id="KW-0732">Signal</keyword>
<dbReference type="SUPFAM" id="SSF102886">
    <property type="entry name" value="Coproporphyrinogen III oxidase"/>
    <property type="match status" value="1"/>
</dbReference>
<evidence type="ECO:0000256" key="8">
    <source>
        <dbReference type="SAM" id="SignalP"/>
    </source>
</evidence>
<evidence type="ECO:0000256" key="4">
    <source>
        <dbReference type="ARBA" id="ARBA00012869"/>
    </source>
</evidence>
<dbReference type="PANTHER" id="PTHR10755:SF0">
    <property type="entry name" value="OXYGEN-DEPENDENT COPROPORPHYRINOGEN-III OXIDASE, MITOCHONDRIAL"/>
    <property type="match status" value="1"/>
</dbReference>
<dbReference type="InterPro" id="IPR036406">
    <property type="entry name" value="Coprogen_oxidase_aer_sf"/>
</dbReference>
<gene>
    <name evidence="9" type="ORF">BCV70DRAFT_225837</name>
</gene>
<organism evidence="9 10">
    <name type="scientific">Testicularia cyperi</name>
    <dbReference type="NCBI Taxonomy" id="1882483"/>
    <lineage>
        <taxon>Eukaryota</taxon>
        <taxon>Fungi</taxon>
        <taxon>Dikarya</taxon>
        <taxon>Basidiomycota</taxon>
        <taxon>Ustilaginomycotina</taxon>
        <taxon>Ustilaginomycetes</taxon>
        <taxon>Ustilaginales</taxon>
        <taxon>Anthracoideaceae</taxon>
        <taxon>Testicularia</taxon>
    </lineage>
</organism>
<dbReference type="FunCoup" id="A0A317XW44">
    <property type="interactions" value="262"/>
</dbReference>
<keyword evidence="10" id="KW-1185">Reference proteome</keyword>
<dbReference type="GO" id="GO:0004109">
    <property type="term" value="F:coproporphyrinogen oxidase activity"/>
    <property type="evidence" value="ECO:0007669"/>
    <property type="project" value="UniProtKB-EC"/>
</dbReference>
<comment type="subunit">
    <text evidence="3">Homodimer.</text>
</comment>
<feature type="region of interest" description="Disordered" evidence="7">
    <location>
        <begin position="201"/>
        <end position="224"/>
    </location>
</feature>
<dbReference type="InParanoid" id="A0A317XW44"/>
<evidence type="ECO:0000313" key="10">
    <source>
        <dbReference type="Proteomes" id="UP000246740"/>
    </source>
</evidence>
<dbReference type="EMBL" id="KZ819190">
    <property type="protein sequence ID" value="PWZ01559.1"/>
    <property type="molecule type" value="Genomic_DNA"/>
</dbReference>
<reference evidence="9 10" key="1">
    <citation type="journal article" date="2018" name="Mol. Biol. Evol.">
        <title>Broad Genomic Sampling Reveals a Smut Pathogenic Ancestry of the Fungal Clade Ustilaginomycotina.</title>
        <authorList>
            <person name="Kijpornyongpan T."/>
            <person name="Mondo S.J."/>
            <person name="Barry K."/>
            <person name="Sandor L."/>
            <person name="Lee J."/>
            <person name="Lipzen A."/>
            <person name="Pangilinan J."/>
            <person name="LaButti K."/>
            <person name="Hainaut M."/>
            <person name="Henrissat B."/>
            <person name="Grigoriev I.V."/>
            <person name="Spatafora J.W."/>
            <person name="Aime M.C."/>
        </authorList>
    </citation>
    <scope>NUCLEOTIDE SEQUENCE [LARGE SCALE GENOMIC DNA]</scope>
    <source>
        <strain evidence="9 10">MCA 3645</strain>
    </source>
</reference>
<comment type="pathway">
    <text evidence="1">Porphyrin-containing compound metabolism; protoporphyrin-IX biosynthesis; protoporphyrinogen-IX from coproporphyrinogen-III (O2 route): step 1/1.</text>
</comment>
<proteinExistence type="inferred from homology"/>
<evidence type="ECO:0000256" key="5">
    <source>
        <dbReference type="ARBA" id="ARBA00023002"/>
    </source>
</evidence>
<dbReference type="InterPro" id="IPR001260">
    <property type="entry name" value="Coprogen_oxidase_aer"/>
</dbReference>
<accession>A0A317XW44</accession>
<keyword evidence="6" id="KW-0627">Porphyrin biosynthesis</keyword>
<feature type="chain" id="PRO_5016460844" description="coproporphyrinogen oxidase" evidence="8">
    <location>
        <begin position="20"/>
        <end position="466"/>
    </location>
</feature>
<dbReference type="EC" id="1.3.3.3" evidence="4"/>
<dbReference type="Pfam" id="PF01218">
    <property type="entry name" value="Coprogen_oxidas"/>
    <property type="match status" value="1"/>
</dbReference>
<dbReference type="AlphaFoldDB" id="A0A317XW44"/>
<dbReference type="GO" id="GO:0006782">
    <property type="term" value="P:protoporphyrinogen IX biosynthetic process"/>
    <property type="evidence" value="ECO:0007669"/>
    <property type="project" value="UniProtKB-UniPathway"/>
</dbReference>
<evidence type="ECO:0000256" key="3">
    <source>
        <dbReference type="ARBA" id="ARBA00011738"/>
    </source>
</evidence>
<dbReference type="GO" id="GO:0005737">
    <property type="term" value="C:cytoplasm"/>
    <property type="evidence" value="ECO:0007669"/>
    <property type="project" value="TreeGrafter"/>
</dbReference>
<feature type="region of interest" description="Disordered" evidence="7">
    <location>
        <begin position="423"/>
        <end position="447"/>
    </location>
</feature>
<dbReference type="NCBIfam" id="NF003727">
    <property type="entry name" value="PRK05330.1"/>
    <property type="match status" value="1"/>
</dbReference>
<dbReference type="STRING" id="1882483.A0A317XW44"/>
<dbReference type="UniPathway" id="UPA00251">
    <property type="reaction ID" value="UER00322"/>
</dbReference>
<name>A0A317XW44_9BASI</name>
<comment type="similarity">
    <text evidence="2">Belongs to the aerobic coproporphyrinogen-III oxidase family.</text>
</comment>
<feature type="signal peptide" evidence="8">
    <location>
        <begin position="1"/>
        <end position="19"/>
    </location>
</feature>
<dbReference type="PANTHER" id="PTHR10755">
    <property type="entry name" value="COPROPORPHYRINOGEN III OXIDASE, MITOCHONDRIAL"/>
    <property type="match status" value="1"/>
</dbReference>
<dbReference type="PRINTS" id="PR00073">
    <property type="entry name" value="COPRGNOXDASE"/>
</dbReference>
<evidence type="ECO:0000256" key="7">
    <source>
        <dbReference type="SAM" id="MobiDB-lite"/>
    </source>
</evidence>
<evidence type="ECO:0000256" key="1">
    <source>
        <dbReference type="ARBA" id="ARBA00005168"/>
    </source>
</evidence>
<dbReference type="InterPro" id="IPR018375">
    <property type="entry name" value="Coprogen_oxidase_CS"/>
</dbReference>
<keyword evidence="5" id="KW-0560">Oxidoreductase</keyword>
<evidence type="ECO:0000313" key="9">
    <source>
        <dbReference type="EMBL" id="PWZ01559.1"/>
    </source>
</evidence>
<protein>
    <recommendedName>
        <fullName evidence="4">coproporphyrinogen oxidase</fullName>
        <ecNumber evidence="4">1.3.3.3</ecNumber>
    </recommendedName>
</protein>
<dbReference type="OrthoDB" id="15318at2759"/>
<dbReference type="PROSITE" id="PS01021">
    <property type="entry name" value="COPROGEN_OXIDASE"/>
    <property type="match status" value="1"/>
</dbReference>
<dbReference type="Proteomes" id="UP000246740">
    <property type="component" value="Unassembled WGS sequence"/>
</dbReference>
<sequence length="466" mass="51396">MMIGTSLAGAAIVAGCLYAAFGPDNSSVECEAPIKPTAISSVKGGNFSDLPEISHLDASVLTDTAVPMRKRMETYIKLLQYNIVSALSKEEPKSRFLIDSWLRKEGGEGISCVLQDGATFEKAGVNISVVHGTLPPAAIRQMSADHAGLLEKTGYKLEGKDVDVNGLPFYAAGLSLVVHPKNPFAPTVHFNYRYFELTHPEKLADGTPNPRHPKNRQDGKQDNEPVAWWFGGGTDLTPIYLFDEDAKHFHQTLKAAADKHDDSFYPTWKKWCDKYFWIPHRGEARGIGGIFFDDLTLPEWTAGASARAFVPLSDGSKPTRTNPIVPSISSSKQHSQDSLFATIRSMGDSFLPAYLPLIQKRKSTPYDEAHERWQQIRRGRYVEFNLVYDRGTKFGLQTPGARIESILMSLPLKARWEYMEKYSGGGAQGRDGKATTRADGLVASGDEDGAAEKKIQAVLKSPKDWA</sequence>